<feature type="domain" description="PIN" evidence="1">
    <location>
        <begin position="12"/>
        <end position="80"/>
    </location>
</feature>
<organism evidence="2 3">
    <name type="scientific">Dyadobacter sandarakinus</name>
    <dbReference type="NCBI Taxonomy" id="2747268"/>
    <lineage>
        <taxon>Bacteria</taxon>
        <taxon>Pseudomonadati</taxon>
        <taxon>Bacteroidota</taxon>
        <taxon>Cytophagia</taxon>
        <taxon>Cytophagales</taxon>
        <taxon>Spirosomataceae</taxon>
        <taxon>Dyadobacter</taxon>
    </lineage>
</organism>
<evidence type="ECO:0000313" key="3">
    <source>
        <dbReference type="Proteomes" id="UP000612680"/>
    </source>
</evidence>
<dbReference type="Proteomes" id="UP000612680">
    <property type="component" value="Chromosome"/>
</dbReference>
<evidence type="ECO:0000259" key="1">
    <source>
        <dbReference type="Pfam" id="PF01850"/>
    </source>
</evidence>
<gene>
    <name evidence="2" type="ORF">HWI92_02600</name>
</gene>
<proteinExistence type="predicted"/>
<dbReference type="SUPFAM" id="SSF88723">
    <property type="entry name" value="PIN domain-like"/>
    <property type="match status" value="1"/>
</dbReference>
<name>A0ABX7I4B8_9BACT</name>
<dbReference type="EMBL" id="CP056775">
    <property type="protein sequence ID" value="QRQ99885.1"/>
    <property type="molecule type" value="Genomic_DNA"/>
</dbReference>
<keyword evidence="3" id="KW-1185">Reference proteome</keyword>
<dbReference type="Pfam" id="PF01850">
    <property type="entry name" value="PIN"/>
    <property type="match status" value="1"/>
</dbReference>
<dbReference type="InterPro" id="IPR029060">
    <property type="entry name" value="PIN-like_dom_sf"/>
</dbReference>
<dbReference type="Gene3D" id="3.40.50.1010">
    <property type="entry name" value="5'-nuclease"/>
    <property type="match status" value="1"/>
</dbReference>
<protein>
    <submittedName>
        <fullName evidence="2">PIN domain-containing protein</fullName>
    </submittedName>
</protein>
<reference evidence="2 3" key="1">
    <citation type="submission" date="2020-06" db="EMBL/GenBank/DDBJ databases">
        <title>Dyadobacter sandarakinus sp. nov., isolated from the soil of the Arctic Yellow River Station.</title>
        <authorList>
            <person name="Zhang Y."/>
            <person name="Peng F."/>
        </authorList>
    </citation>
    <scope>NUCLEOTIDE SEQUENCE [LARGE SCALE GENOMIC DNA]</scope>
    <source>
        <strain evidence="2 3">Q3-56</strain>
    </source>
</reference>
<sequence length="86" mass="9738">MYGAKNSARASYNLPRYLGFIEDCRILNTVNAVAAMYADLKRHLRITGTPIPENDIWIGATCIVYDIPLFTRDHHFSNLPALQQLS</sequence>
<accession>A0ABX7I4B8</accession>
<evidence type="ECO:0000313" key="2">
    <source>
        <dbReference type="EMBL" id="QRQ99885.1"/>
    </source>
</evidence>
<dbReference type="InterPro" id="IPR002716">
    <property type="entry name" value="PIN_dom"/>
</dbReference>